<protein>
    <submittedName>
        <fullName evidence="1">Uncharacterized protein</fullName>
    </submittedName>
</protein>
<evidence type="ECO:0000313" key="1">
    <source>
        <dbReference type="EMBL" id="QOV97193.1"/>
    </source>
</evidence>
<accession>A0A7M2XIF7</accession>
<proteinExistence type="predicted"/>
<name>A0A7M2XIF7_9NOCA</name>
<dbReference type="EMBL" id="CP063450">
    <property type="protein sequence ID" value="QOV97193.1"/>
    <property type="molecule type" value="Genomic_DNA"/>
</dbReference>
<dbReference type="AlphaFoldDB" id="A0A7M2XIF7"/>
<organism evidence="1 2">
    <name type="scientific">Rhodococcus pyridinivorans</name>
    <dbReference type="NCBI Taxonomy" id="103816"/>
    <lineage>
        <taxon>Bacteria</taxon>
        <taxon>Bacillati</taxon>
        <taxon>Actinomycetota</taxon>
        <taxon>Actinomycetes</taxon>
        <taxon>Mycobacteriales</taxon>
        <taxon>Nocardiaceae</taxon>
        <taxon>Rhodococcus</taxon>
    </lineage>
</organism>
<gene>
    <name evidence="1" type="ORF">INP59_14550</name>
</gene>
<reference evidence="1 2" key="1">
    <citation type="submission" date="2020-10" db="EMBL/GenBank/DDBJ databases">
        <title>Whole genome sequence of oil-degrading bacteria Rhodococcus pyridinivorans strain 5Ap.</title>
        <authorList>
            <person name="Akhremchuk A.E."/>
            <person name="Valentovich L.N."/>
            <person name="Charniauskaya M.I."/>
            <person name="Bukliarevich H.A."/>
            <person name="Titok M.A."/>
        </authorList>
    </citation>
    <scope>NUCLEOTIDE SEQUENCE [LARGE SCALE GENOMIC DNA]</scope>
    <source>
        <strain evidence="1 2">5Ap</strain>
    </source>
</reference>
<dbReference type="RefSeq" id="WP_193902243.1">
    <property type="nucleotide sequence ID" value="NZ_CP063450.1"/>
</dbReference>
<sequence length="72" mass="7468">MPNTTSAATHIRKAEELLEIADRDVSLNWPSMTGEHKADILAAAQVHATLALALGSLGFPGGMPWSAGGVQS</sequence>
<keyword evidence="2" id="KW-1185">Reference proteome</keyword>
<dbReference type="Proteomes" id="UP000593818">
    <property type="component" value="Chromosome"/>
</dbReference>
<evidence type="ECO:0000313" key="2">
    <source>
        <dbReference type="Proteomes" id="UP000593818"/>
    </source>
</evidence>